<name>A0A2P2LSL8_RHIMU</name>
<sequence>MGTQSIQQTGILVH</sequence>
<proteinExistence type="predicted"/>
<accession>A0A2P2LSL8</accession>
<dbReference type="EMBL" id="GGEC01040477">
    <property type="protein sequence ID" value="MBX20961.1"/>
    <property type="molecule type" value="Transcribed_RNA"/>
</dbReference>
<evidence type="ECO:0000313" key="1">
    <source>
        <dbReference type="EMBL" id="MBX20961.1"/>
    </source>
</evidence>
<organism evidence="1">
    <name type="scientific">Rhizophora mucronata</name>
    <name type="common">Asiatic mangrove</name>
    <dbReference type="NCBI Taxonomy" id="61149"/>
    <lineage>
        <taxon>Eukaryota</taxon>
        <taxon>Viridiplantae</taxon>
        <taxon>Streptophyta</taxon>
        <taxon>Embryophyta</taxon>
        <taxon>Tracheophyta</taxon>
        <taxon>Spermatophyta</taxon>
        <taxon>Magnoliopsida</taxon>
        <taxon>eudicotyledons</taxon>
        <taxon>Gunneridae</taxon>
        <taxon>Pentapetalae</taxon>
        <taxon>rosids</taxon>
        <taxon>fabids</taxon>
        <taxon>Malpighiales</taxon>
        <taxon>Rhizophoraceae</taxon>
        <taxon>Rhizophora</taxon>
    </lineage>
</organism>
<protein>
    <submittedName>
        <fullName evidence="1">Uncharacterized protein MANES_03G128200</fullName>
    </submittedName>
</protein>
<reference evidence="1" key="1">
    <citation type="submission" date="2018-02" db="EMBL/GenBank/DDBJ databases">
        <title>Rhizophora mucronata_Transcriptome.</title>
        <authorList>
            <person name="Meera S.P."/>
            <person name="Sreeshan A."/>
            <person name="Augustine A."/>
        </authorList>
    </citation>
    <scope>NUCLEOTIDE SEQUENCE</scope>
    <source>
        <tissue evidence="1">Leaf</tissue>
    </source>
</reference>